<keyword evidence="3" id="KW-1185">Reference proteome</keyword>
<dbReference type="GO" id="GO:0045732">
    <property type="term" value="P:positive regulation of protein catabolic process"/>
    <property type="evidence" value="ECO:0007669"/>
    <property type="project" value="TreeGrafter"/>
</dbReference>
<keyword evidence="2" id="KW-0645">Protease</keyword>
<dbReference type="EMBL" id="MVKX01000004">
    <property type="protein sequence ID" value="OOV83653.1"/>
    <property type="molecule type" value="Genomic_DNA"/>
</dbReference>
<evidence type="ECO:0000256" key="1">
    <source>
        <dbReference type="SAM" id="MobiDB-lite"/>
    </source>
</evidence>
<sequence>MSEQELQLTPTRPYLTRALYEWICENRLTPYLLVDATQNGTMVPVQYIQDGQIVLNIAPHATHALHMSNETITFSARFGGVSQNLYIPFSAVLGIYARENGQGMFFDPQEYEGIQNDQNALKSNDQEQQEQPKKKPGLRLLD</sequence>
<dbReference type="AlphaFoldDB" id="A0A1T1H1F1"/>
<dbReference type="RefSeq" id="WP_078190118.1">
    <property type="nucleotide sequence ID" value="NZ_JAMCOZ010000014.1"/>
</dbReference>
<accession>A0A1T1H1F1</accession>
<dbReference type="InterPro" id="IPR007481">
    <property type="entry name" value="SspB"/>
</dbReference>
<protein>
    <submittedName>
        <fullName evidence="2">ClpXP protease specificity-enhancing factor</fullName>
    </submittedName>
</protein>
<dbReference type="GO" id="GO:0005840">
    <property type="term" value="C:ribosome"/>
    <property type="evidence" value="ECO:0007669"/>
    <property type="project" value="TreeGrafter"/>
</dbReference>
<reference evidence="2 3" key="1">
    <citation type="submission" date="2017-02" db="EMBL/GenBank/DDBJ databases">
        <title>Acinetobacter sp. ANC 4945, whole genome shotgun sequencing project.</title>
        <authorList>
            <person name="Radolfova-Krizova L."/>
            <person name="Al Atrouni A."/>
            <person name="Nemec A."/>
        </authorList>
    </citation>
    <scope>NUCLEOTIDE SEQUENCE [LARGE SCALE GENOMIC DNA]</scope>
    <source>
        <strain evidence="2 3">ANC 4945</strain>
    </source>
</reference>
<dbReference type="NCBIfam" id="NF008770">
    <property type="entry name" value="PRK11798.2-6"/>
    <property type="match status" value="1"/>
</dbReference>
<dbReference type="PANTHER" id="PTHR37486">
    <property type="entry name" value="STRINGENT STARVATION PROTEIN B"/>
    <property type="match status" value="1"/>
</dbReference>
<dbReference type="GO" id="GO:0008233">
    <property type="term" value="F:peptidase activity"/>
    <property type="evidence" value="ECO:0007669"/>
    <property type="project" value="UniProtKB-KW"/>
</dbReference>
<dbReference type="SUPFAM" id="SSF101738">
    <property type="entry name" value="SspB-like"/>
    <property type="match status" value="1"/>
</dbReference>
<dbReference type="NCBIfam" id="NF008763">
    <property type="entry name" value="PRK11798.1-2"/>
    <property type="match status" value="1"/>
</dbReference>
<feature type="region of interest" description="Disordered" evidence="1">
    <location>
        <begin position="115"/>
        <end position="142"/>
    </location>
</feature>
<dbReference type="InterPro" id="IPR036760">
    <property type="entry name" value="SspB-like_sf"/>
</dbReference>
<gene>
    <name evidence="2" type="ORF">B1202_08465</name>
</gene>
<dbReference type="Proteomes" id="UP000191160">
    <property type="component" value="Unassembled WGS sequence"/>
</dbReference>
<dbReference type="NCBIfam" id="NF008769">
    <property type="entry name" value="PRK11798.2-5"/>
    <property type="match status" value="1"/>
</dbReference>
<keyword evidence="2" id="KW-0378">Hydrolase</keyword>
<name>A0A1T1H1F1_9GAMM</name>
<proteinExistence type="predicted"/>
<dbReference type="Gene3D" id="2.30.30.220">
    <property type="entry name" value="SspB-like"/>
    <property type="match status" value="1"/>
</dbReference>
<dbReference type="PIRSF" id="PIRSF005276">
    <property type="entry name" value="SspB"/>
    <property type="match status" value="1"/>
</dbReference>
<comment type="caution">
    <text evidence="2">The sequence shown here is derived from an EMBL/GenBank/DDBJ whole genome shotgun (WGS) entry which is preliminary data.</text>
</comment>
<dbReference type="PANTHER" id="PTHR37486:SF1">
    <property type="entry name" value="STRINGENT STARVATION PROTEIN B"/>
    <property type="match status" value="1"/>
</dbReference>
<organism evidence="2 3">
    <name type="scientific">Acinetobacter amyesii</name>
    <dbReference type="NCBI Taxonomy" id="2942470"/>
    <lineage>
        <taxon>Bacteria</taxon>
        <taxon>Pseudomonadati</taxon>
        <taxon>Pseudomonadota</taxon>
        <taxon>Gammaproteobacteria</taxon>
        <taxon>Moraxellales</taxon>
        <taxon>Moraxellaceae</taxon>
        <taxon>Acinetobacter</taxon>
    </lineage>
</organism>
<dbReference type="GO" id="GO:0006508">
    <property type="term" value="P:proteolysis"/>
    <property type="evidence" value="ECO:0007669"/>
    <property type="project" value="UniProtKB-KW"/>
</dbReference>
<dbReference type="Pfam" id="PF04386">
    <property type="entry name" value="SspB"/>
    <property type="match status" value="1"/>
</dbReference>
<dbReference type="GO" id="GO:0005829">
    <property type="term" value="C:cytosol"/>
    <property type="evidence" value="ECO:0007669"/>
    <property type="project" value="TreeGrafter"/>
</dbReference>
<evidence type="ECO:0000313" key="3">
    <source>
        <dbReference type="Proteomes" id="UP000191160"/>
    </source>
</evidence>
<evidence type="ECO:0000313" key="2">
    <source>
        <dbReference type="EMBL" id="OOV83653.1"/>
    </source>
</evidence>